<accession>A0ABV7UIU8</accession>
<reference evidence="2" key="1">
    <citation type="journal article" date="2019" name="Int. J. Syst. Evol. Microbiol.">
        <title>The Global Catalogue of Microorganisms (GCM) 10K type strain sequencing project: providing services to taxonomists for standard genome sequencing and annotation.</title>
        <authorList>
            <consortium name="The Broad Institute Genomics Platform"/>
            <consortium name="The Broad Institute Genome Sequencing Center for Infectious Disease"/>
            <person name="Wu L."/>
            <person name="Ma J."/>
        </authorList>
    </citation>
    <scope>NUCLEOTIDE SEQUENCE [LARGE SCALE GENOMIC DNA]</scope>
    <source>
        <strain evidence="2">KCTC 42282</strain>
    </source>
</reference>
<evidence type="ECO:0000313" key="1">
    <source>
        <dbReference type="EMBL" id="MFC3638334.1"/>
    </source>
</evidence>
<comment type="caution">
    <text evidence="1">The sequence shown here is derived from an EMBL/GenBank/DDBJ whole genome shotgun (WGS) entry which is preliminary data.</text>
</comment>
<evidence type="ECO:0000313" key="2">
    <source>
        <dbReference type="Proteomes" id="UP001595704"/>
    </source>
</evidence>
<protein>
    <submittedName>
        <fullName evidence="1">Uncharacterized protein</fullName>
    </submittedName>
</protein>
<dbReference type="EMBL" id="JBHRYC010000065">
    <property type="protein sequence ID" value="MFC3638334.1"/>
    <property type="molecule type" value="Genomic_DNA"/>
</dbReference>
<sequence>MYGAIRWVPATARYHAPRFTCPNLAPFLNLGPKGLAFEIAA</sequence>
<organism evidence="1 2">
    <name type="scientific">Camelimonas fluminis</name>
    <dbReference type="NCBI Taxonomy" id="1576911"/>
    <lineage>
        <taxon>Bacteria</taxon>
        <taxon>Pseudomonadati</taxon>
        <taxon>Pseudomonadota</taxon>
        <taxon>Alphaproteobacteria</taxon>
        <taxon>Hyphomicrobiales</taxon>
        <taxon>Chelatococcaceae</taxon>
        <taxon>Camelimonas</taxon>
    </lineage>
</organism>
<dbReference type="RefSeq" id="WP_280514610.1">
    <property type="nucleotide sequence ID" value="NZ_BNCG01000027.1"/>
</dbReference>
<dbReference type="Proteomes" id="UP001595704">
    <property type="component" value="Unassembled WGS sequence"/>
</dbReference>
<keyword evidence="2" id="KW-1185">Reference proteome</keyword>
<name>A0ABV7UIU8_9HYPH</name>
<proteinExistence type="predicted"/>
<gene>
    <name evidence="1" type="ORF">ACFONL_13280</name>
</gene>